<feature type="compositionally biased region" description="Gly residues" evidence="1">
    <location>
        <begin position="26"/>
        <end position="38"/>
    </location>
</feature>
<name>A0A3N4IC29_ASCIM</name>
<evidence type="ECO:0000313" key="3">
    <source>
        <dbReference type="Proteomes" id="UP000275078"/>
    </source>
</evidence>
<reference evidence="2 3" key="1">
    <citation type="journal article" date="2018" name="Nat. Ecol. Evol.">
        <title>Pezizomycetes genomes reveal the molecular basis of ectomycorrhizal truffle lifestyle.</title>
        <authorList>
            <person name="Murat C."/>
            <person name="Payen T."/>
            <person name="Noel B."/>
            <person name="Kuo A."/>
            <person name="Morin E."/>
            <person name="Chen J."/>
            <person name="Kohler A."/>
            <person name="Krizsan K."/>
            <person name="Balestrini R."/>
            <person name="Da Silva C."/>
            <person name="Montanini B."/>
            <person name="Hainaut M."/>
            <person name="Levati E."/>
            <person name="Barry K.W."/>
            <person name="Belfiori B."/>
            <person name="Cichocki N."/>
            <person name="Clum A."/>
            <person name="Dockter R.B."/>
            <person name="Fauchery L."/>
            <person name="Guy J."/>
            <person name="Iotti M."/>
            <person name="Le Tacon F."/>
            <person name="Lindquist E.A."/>
            <person name="Lipzen A."/>
            <person name="Malagnac F."/>
            <person name="Mello A."/>
            <person name="Molinier V."/>
            <person name="Miyauchi S."/>
            <person name="Poulain J."/>
            <person name="Riccioni C."/>
            <person name="Rubini A."/>
            <person name="Sitrit Y."/>
            <person name="Splivallo R."/>
            <person name="Traeger S."/>
            <person name="Wang M."/>
            <person name="Zifcakova L."/>
            <person name="Wipf D."/>
            <person name="Zambonelli A."/>
            <person name="Paolocci F."/>
            <person name="Nowrousian M."/>
            <person name="Ottonello S."/>
            <person name="Baldrian P."/>
            <person name="Spatafora J.W."/>
            <person name="Henrissat B."/>
            <person name="Nagy L.G."/>
            <person name="Aury J.M."/>
            <person name="Wincker P."/>
            <person name="Grigoriev I.V."/>
            <person name="Bonfante P."/>
            <person name="Martin F.M."/>
        </authorList>
    </citation>
    <scope>NUCLEOTIDE SEQUENCE [LARGE SCALE GENOMIC DNA]</scope>
    <source>
        <strain evidence="2 3">RN42</strain>
    </source>
</reference>
<feature type="region of interest" description="Disordered" evidence="1">
    <location>
        <begin position="1"/>
        <end position="56"/>
    </location>
</feature>
<proteinExistence type="predicted"/>
<organism evidence="2 3">
    <name type="scientific">Ascobolus immersus RN42</name>
    <dbReference type="NCBI Taxonomy" id="1160509"/>
    <lineage>
        <taxon>Eukaryota</taxon>
        <taxon>Fungi</taxon>
        <taxon>Dikarya</taxon>
        <taxon>Ascomycota</taxon>
        <taxon>Pezizomycotina</taxon>
        <taxon>Pezizomycetes</taxon>
        <taxon>Pezizales</taxon>
        <taxon>Ascobolaceae</taxon>
        <taxon>Ascobolus</taxon>
    </lineage>
</organism>
<dbReference type="AlphaFoldDB" id="A0A3N4IC29"/>
<gene>
    <name evidence="2" type="ORF">BJ508DRAFT_143472</name>
</gene>
<dbReference type="EMBL" id="ML119701">
    <property type="protein sequence ID" value="RPA79264.1"/>
    <property type="molecule type" value="Genomic_DNA"/>
</dbReference>
<evidence type="ECO:0000256" key="1">
    <source>
        <dbReference type="SAM" id="MobiDB-lite"/>
    </source>
</evidence>
<feature type="region of interest" description="Disordered" evidence="1">
    <location>
        <begin position="127"/>
        <end position="160"/>
    </location>
</feature>
<sequence length="194" mass="20997">MNIHNLTSQPSDERSFLGSNSLTPGAAGGFHGPFGGLSNGHSMPVPSRSISPGSSFGGGSIAGSAVSDVPPLLPLFPIHKPLDHTMPWNPAQAAAERQRMRPYDSRAAYSEGVPQRAPGWNVGVAHPLSQSHNDRGFVGGRFDPTREASRSPTSDPIGKPRVYYQKGSARRHTRIRYHETTTMIRCFEKLLLES</sequence>
<dbReference type="Proteomes" id="UP000275078">
    <property type="component" value="Unassembled WGS sequence"/>
</dbReference>
<feature type="compositionally biased region" description="Polar residues" evidence="1">
    <location>
        <begin position="1"/>
        <end position="10"/>
    </location>
</feature>
<feature type="compositionally biased region" description="Low complexity" evidence="1">
    <location>
        <begin position="45"/>
        <end position="54"/>
    </location>
</feature>
<keyword evidence="3" id="KW-1185">Reference proteome</keyword>
<protein>
    <submittedName>
        <fullName evidence="2">Uncharacterized protein</fullName>
    </submittedName>
</protein>
<evidence type="ECO:0000313" key="2">
    <source>
        <dbReference type="EMBL" id="RPA79264.1"/>
    </source>
</evidence>
<accession>A0A3N4IC29</accession>